<evidence type="ECO:0000313" key="1">
    <source>
        <dbReference type="EMBL" id="KUJ15522.1"/>
    </source>
</evidence>
<dbReference type="OrthoDB" id="5413827at2759"/>
<gene>
    <name evidence="1" type="ORF">LY89DRAFT_686256</name>
</gene>
<accession>A0A194X6T9</accession>
<organism evidence="1 2">
    <name type="scientific">Mollisia scopiformis</name>
    <name type="common">Conifer needle endophyte fungus</name>
    <name type="synonym">Phialocephala scopiformis</name>
    <dbReference type="NCBI Taxonomy" id="149040"/>
    <lineage>
        <taxon>Eukaryota</taxon>
        <taxon>Fungi</taxon>
        <taxon>Dikarya</taxon>
        <taxon>Ascomycota</taxon>
        <taxon>Pezizomycotina</taxon>
        <taxon>Leotiomycetes</taxon>
        <taxon>Helotiales</taxon>
        <taxon>Mollisiaceae</taxon>
        <taxon>Mollisia</taxon>
    </lineage>
</organism>
<keyword evidence="2" id="KW-1185">Reference proteome</keyword>
<dbReference type="RefSeq" id="XP_018069877.1">
    <property type="nucleotide sequence ID" value="XM_018215243.1"/>
</dbReference>
<sequence length="297" mass="33616">MADMQNMQPVRMANIPNSPERSPILRIALEPREVIYSYLLIYPKPIIVKHDWEIVERNPFVDHSIILVCKQFATEASAFLYRNNTFQALLRVTTGQFRRFEVPTTIAPSHHANFRNLIINCSPDCWNMDWHEKTAKGLMTLVSAKAVIKSLTLVVSPKRVGMSTTALGDENTPITFADFLWYHGPLMTAIRRLAPQVLKIIVTKSGTNRFGMEVNTSYVQAGLLEEGPLANEETVRMRKLNVQSVEGELMTLKMRLEQIYEDDQLAALEGVCTPLIDEKVANRATPPTTVPSHGRRK</sequence>
<dbReference type="InParanoid" id="A0A194X6T9"/>
<dbReference type="Proteomes" id="UP000070700">
    <property type="component" value="Unassembled WGS sequence"/>
</dbReference>
<protein>
    <submittedName>
        <fullName evidence="1">Uncharacterized protein</fullName>
    </submittedName>
</protein>
<dbReference type="KEGG" id="psco:LY89DRAFT_686256"/>
<proteinExistence type="predicted"/>
<reference evidence="1 2" key="1">
    <citation type="submission" date="2015-10" db="EMBL/GenBank/DDBJ databases">
        <title>Full genome of DAOMC 229536 Phialocephala scopiformis, a fungal endophyte of spruce producing the potent anti-insectan compound rugulosin.</title>
        <authorList>
            <consortium name="DOE Joint Genome Institute"/>
            <person name="Walker A.K."/>
            <person name="Frasz S.L."/>
            <person name="Seifert K.A."/>
            <person name="Miller J.D."/>
            <person name="Mondo S.J."/>
            <person name="Labutti K."/>
            <person name="Lipzen A."/>
            <person name="Dockter R."/>
            <person name="Kennedy M."/>
            <person name="Grigoriev I.V."/>
            <person name="Spatafora J.W."/>
        </authorList>
    </citation>
    <scope>NUCLEOTIDE SEQUENCE [LARGE SCALE GENOMIC DNA]</scope>
    <source>
        <strain evidence="1 2">CBS 120377</strain>
    </source>
</reference>
<dbReference type="AlphaFoldDB" id="A0A194X6T9"/>
<dbReference type="EMBL" id="KQ947418">
    <property type="protein sequence ID" value="KUJ15522.1"/>
    <property type="molecule type" value="Genomic_DNA"/>
</dbReference>
<evidence type="ECO:0000313" key="2">
    <source>
        <dbReference type="Proteomes" id="UP000070700"/>
    </source>
</evidence>
<name>A0A194X6T9_MOLSC</name>
<dbReference type="GeneID" id="28824969"/>